<organism evidence="1 2">
    <name type="scientific">Massarina eburnea CBS 473.64</name>
    <dbReference type="NCBI Taxonomy" id="1395130"/>
    <lineage>
        <taxon>Eukaryota</taxon>
        <taxon>Fungi</taxon>
        <taxon>Dikarya</taxon>
        <taxon>Ascomycota</taxon>
        <taxon>Pezizomycotina</taxon>
        <taxon>Dothideomycetes</taxon>
        <taxon>Pleosporomycetidae</taxon>
        <taxon>Pleosporales</taxon>
        <taxon>Massarineae</taxon>
        <taxon>Massarinaceae</taxon>
        <taxon>Massarina</taxon>
    </lineage>
</organism>
<dbReference type="OrthoDB" id="66964at2759"/>
<sequence length="309" mass="34138">MLPPVDPSVLQRNPNFEVLYKDLCTRKLNPDGSTRDAKKQRIHDEIRRDLQSSLLTTHQTTTLLKTLTTLPQKSPTLPPSLHAPIDLITAHLHLTTHLPQSDHTMLSGDISTFHANMDIIASATSTQLTTIATLLCKIADPMAPPDIDTLRLRASKLRDAATLQGPRDLGDEKVRLANLVYQVLALHRDVLTTSISILEQTQHGSLARHTKAKAEALHVRATVLGLQAKLHTHTHPPPAAFLAALKNFKASQGSSEVRLKDREGLARRTLELYDRAGDKGMGDLAKRKEWILGEVARMEAEIGRLEKGN</sequence>
<gene>
    <name evidence="1" type="ORF">P280DRAFT_54665</name>
</gene>
<dbReference type="EMBL" id="MU006787">
    <property type="protein sequence ID" value="KAF2639138.1"/>
    <property type="molecule type" value="Genomic_DNA"/>
</dbReference>
<evidence type="ECO:0000313" key="1">
    <source>
        <dbReference type="EMBL" id="KAF2639138.1"/>
    </source>
</evidence>
<protein>
    <recommendedName>
        <fullName evidence="3">HAUS augmin-like complex subunit 4</fullName>
    </recommendedName>
</protein>
<proteinExistence type="predicted"/>
<reference evidence="1" key="1">
    <citation type="journal article" date="2020" name="Stud. Mycol.">
        <title>101 Dothideomycetes genomes: a test case for predicting lifestyles and emergence of pathogens.</title>
        <authorList>
            <person name="Haridas S."/>
            <person name="Albert R."/>
            <person name="Binder M."/>
            <person name="Bloem J."/>
            <person name="Labutti K."/>
            <person name="Salamov A."/>
            <person name="Andreopoulos B."/>
            <person name="Baker S."/>
            <person name="Barry K."/>
            <person name="Bills G."/>
            <person name="Bluhm B."/>
            <person name="Cannon C."/>
            <person name="Castanera R."/>
            <person name="Culley D."/>
            <person name="Daum C."/>
            <person name="Ezra D."/>
            <person name="Gonzalez J."/>
            <person name="Henrissat B."/>
            <person name="Kuo A."/>
            <person name="Liang C."/>
            <person name="Lipzen A."/>
            <person name="Lutzoni F."/>
            <person name="Magnuson J."/>
            <person name="Mondo S."/>
            <person name="Nolan M."/>
            <person name="Ohm R."/>
            <person name="Pangilinan J."/>
            <person name="Park H.-J."/>
            <person name="Ramirez L."/>
            <person name="Alfaro M."/>
            <person name="Sun H."/>
            <person name="Tritt A."/>
            <person name="Yoshinaga Y."/>
            <person name="Zwiers L.-H."/>
            <person name="Turgeon B."/>
            <person name="Goodwin S."/>
            <person name="Spatafora J."/>
            <person name="Crous P."/>
            <person name="Grigoriev I."/>
        </authorList>
    </citation>
    <scope>NUCLEOTIDE SEQUENCE</scope>
    <source>
        <strain evidence="1">CBS 473.64</strain>
    </source>
</reference>
<evidence type="ECO:0008006" key="3">
    <source>
        <dbReference type="Google" id="ProtNLM"/>
    </source>
</evidence>
<accession>A0A6A6RY42</accession>
<dbReference type="Proteomes" id="UP000799753">
    <property type="component" value="Unassembled WGS sequence"/>
</dbReference>
<dbReference type="AlphaFoldDB" id="A0A6A6RY42"/>
<keyword evidence="2" id="KW-1185">Reference proteome</keyword>
<evidence type="ECO:0000313" key="2">
    <source>
        <dbReference type="Proteomes" id="UP000799753"/>
    </source>
</evidence>
<name>A0A6A6RY42_9PLEO</name>